<feature type="signal peptide" evidence="6">
    <location>
        <begin position="1"/>
        <end position="27"/>
    </location>
</feature>
<keyword evidence="3" id="KW-0677">Repeat</keyword>
<feature type="chain" id="PRO_5005535552" description="Chitin-binding type-2 domain-containing protein" evidence="6">
    <location>
        <begin position="28"/>
        <end position="370"/>
    </location>
</feature>
<dbReference type="OMA" id="CNGWQMC"/>
<evidence type="ECO:0000313" key="9">
    <source>
        <dbReference type="Proteomes" id="UP000037069"/>
    </source>
</evidence>
<dbReference type="Proteomes" id="UP000037069">
    <property type="component" value="Unassembled WGS sequence"/>
</dbReference>
<keyword evidence="4" id="KW-1015">Disulfide bond</keyword>
<evidence type="ECO:0000259" key="7">
    <source>
        <dbReference type="PROSITE" id="PS50940"/>
    </source>
</evidence>
<feature type="domain" description="Chitin-binding type-2" evidence="7">
    <location>
        <begin position="281"/>
        <end position="344"/>
    </location>
</feature>
<proteinExistence type="predicted"/>
<dbReference type="Pfam" id="PF01607">
    <property type="entry name" value="CBM_14"/>
    <property type="match status" value="4"/>
</dbReference>
<feature type="domain" description="Chitin-binding type-2" evidence="7">
    <location>
        <begin position="220"/>
        <end position="279"/>
    </location>
</feature>
<comment type="caution">
    <text evidence="8">The sequence shown here is derived from an EMBL/GenBank/DDBJ whole genome shotgun (WGS) entry which is preliminary data.</text>
</comment>
<name>A0A0L0C0J6_LUCCU</name>
<gene>
    <name evidence="8" type="ORF">FF38_10368</name>
</gene>
<feature type="domain" description="Chitin-binding type-2" evidence="7">
    <location>
        <begin position="33"/>
        <end position="90"/>
    </location>
</feature>
<dbReference type="PROSITE" id="PS50940">
    <property type="entry name" value="CHIT_BIND_II"/>
    <property type="match status" value="5"/>
</dbReference>
<keyword evidence="9" id="KW-1185">Reference proteome</keyword>
<dbReference type="GO" id="GO:0005576">
    <property type="term" value="C:extracellular region"/>
    <property type="evidence" value="ECO:0007669"/>
    <property type="project" value="InterPro"/>
</dbReference>
<dbReference type="Gene3D" id="2.170.140.10">
    <property type="entry name" value="Chitin binding domain"/>
    <property type="match status" value="4"/>
</dbReference>
<dbReference type="PANTHER" id="PTHR23301">
    <property type="entry name" value="CHITIN BINDING PERITROPHIN-A"/>
    <property type="match status" value="1"/>
</dbReference>
<accession>A0A0L0C0J6</accession>
<evidence type="ECO:0000256" key="4">
    <source>
        <dbReference type="ARBA" id="ARBA00023157"/>
    </source>
</evidence>
<dbReference type="GO" id="GO:0008061">
    <property type="term" value="F:chitin binding"/>
    <property type="evidence" value="ECO:0007669"/>
    <property type="project" value="UniProtKB-KW"/>
</dbReference>
<dbReference type="InterPro" id="IPR051940">
    <property type="entry name" value="Chitin_bind-dev_reg"/>
</dbReference>
<dbReference type="SUPFAM" id="SSF57625">
    <property type="entry name" value="Invertebrate chitin-binding proteins"/>
    <property type="match status" value="5"/>
</dbReference>
<dbReference type="OrthoDB" id="9987187at2759"/>
<dbReference type="InterPro" id="IPR002557">
    <property type="entry name" value="Chitin-bd_dom"/>
</dbReference>
<evidence type="ECO:0000313" key="8">
    <source>
        <dbReference type="EMBL" id="KNC25781.1"/>
    </source>
</evidence>
<reference evidence="8 9" key="1">
    <citation type="journal article" date="2015" name="Nat. Commun.">
        <title>Lucilia cuprina genome unlocks parasitic fly biology to underpin future interventions.</title>
        <authorList>
            <person name="Anstead C.A."/>
            <person name="Korhonen P.K."/>
            <person name="Young N.D."/>
            <person name="Hall R.S."/>
            <person name="Jex A.R."/>
            <person name="Murali S.C."/>
            <person name="Hughes D.S."/>
            <person name="Lee S.F."/>
            <person name="Perry T."/>
            <person name="Stroehlein A.J."/>
            <person name="Ansell B.R."/>
            <person name="Breugelmans B."/>
            <person name="Hofmann A."/>
            <person name="Qu J."/>
            <person name="Dugan S."/>
            <person name="Lee S.L."/>
            <person name="Chao H."/>
            <person name="Dinh H."/>
            <person name="Han Y."/>
            <person name="Doddapaneni H.V."/>
            <person name="Worley K.C."/>
            <person name="Muzny D.M."/>
            <person name="Ioannidis P."/>
            <person name="Waterhouse R.M."/>
            <person name="Zdobnov E.M."/>
            <person name="James P.J."/>
            <person name="Bagnall N.H."/>
            <person name="Kotze A.C."/>
            <person name="Gibbs R.A."/>
            <person name="Richards S."/>
            <person name="Batterham P."/>
            <person name="Gasser R.B."/>
        </authorList>
    </citation>
    <scope>NUCLEOTIDE SEQUENCE [LARGE SCALE GENOMIC DNA]</scope>
    <source>
        <strain evidence="8 9">LS</strain>
        <tissue evidence="8">Full body</tissue>
    </source>
</reference>
<keyword evidence="2 6" id="KW-0732">Signal</keyword>
<organism evidence="8 9">
    <name type="scientific">Lucilia cuprina</name>
    <name type="common">Green bottle fly</name>
    <name type="synonym">Australian sheep blowfly</name>
    <dbReference type="NCBI Taxonomy" id="7375"/>
    <lineage>
        <taxon>Eukaryota</taxon>
        <taxon>Metazoa</taxon>
        <taxon>Ecdysozoa</taxon>
        <taxon>Arthropoda</taxon>
        <taxon>Hexapoda</taxon>
        <taxon>Insecta</taxon>
        <taxon>Pterygota</taxon>
        <taxon>Neoptera</taxon>
        <taxon>Endopterygota</taxon>
        <taxon>Diptera</taxon>
        <taxon>Brachycera</taxon>
        <taxon>Muscomorpha</taxon>
        <taxon>Oestroidea</taxon>
        <taxon>Calliphoridae</taxon>
        <taxon>Luciliinae</taxon>
        <taxon>Lucilia</taxon>
    </lineage>
</organism>
<sequence length="370" mass="40712">MFKSVSTICQISANLVLLVVATACAAAVEFNPDLLCTYIANNTKIKDPSACNKYITCVNQKPLPGICEGDLFYDRNTGSCVPPNTVKCYSSNPCAATPGVDGFVSDPYSCSGYFYCKNGKGSHGACSSGMNFNPNTKNCIRNYTCEVKILPEDYCNIVPDGVFIKVPNSCNAYQMCWHGELINGTCPDTFYFNAFKGDCDYPTNVDCMETTTLAPKIPENLKCTKAGVFISDGVSCNGYYYCKGHSDGNIELIHGECPFERFFDPSNDGECVLRTNITCPYNRCVTLGYHNIQLANIDDDGCRGFWLCQEGEIIGRTECPNGMYFDELLQLCTHEVVNYPACAKLDTTLRPLTGTTEIISTTEYSVFNNE</sequence>
<dbReference type="PROSITE" id="PS51257">
    <property type="entry name" value="PROKAR_LIPOPROTEIN"/>
    <property type="match status" value="1"/>
</dbReference>
<evidence type="ECO:0000256" key="2">
    <source>
        <dbReference type="ARBA" id="ARBA00022729"/>
    </source>
</evidence>
<evidence type="ECO:0000256" key="3">
    <source>
        <dbReference type="ARBA" id="ARBA00022737"/>
    </source>
</evidence>
<evidence type="ECO:0000256" key="5">
    <source>
        <dbReference type="ARBA" id="ARBA00023180"/>
    </source>
</evidence>
<evidence type="ECO:0000256" key="6">
    <source>
        <dbReference type="SAM" id="SignalP"/>
    </source>
</evidence>
<keyword evidence="5" id="KW-0325">Glycoprotein</keyword>
<dbReference type="PANTHER" id="PTHR23301:SF106">
    <property type="entry name" value="CHITIN-BINDING TYPE-2 DOMAIN-CONTAINING PROTEIN-RELATED"/>
    <property type="match status" value="1"/>
</dbReference>
<protein>
    <recommendedName>
        <fullName evidence="7">Chitin-binding type-2 domain-containing protein</fullName>
    </recommendedName>
</protein>
<feature type="domain" description="Chitin-binding type-2" evidence="7">
    <location>
        <begin position="152"/>
        <end position="209"/>
    </location>
</feature>
<dbReference type="AlphaFoldDB" id="A0A0L0C0J6"/>
<feature type="domain" description="Chitin-binding type-2" evidence="7">
    <location>
        <begin position="91"/>
        <end position="147"/>
    </location>
</feature>
<dbReference type="EMBL" id="JRES01001072">
    <property type="protein sequence ID" value="KNC25781.1"/>
    <property type="molecule type" value="Genomic_DNA"/>
</dbReference>
<dbReference type="InterPro" id="IPR036508">
    <property type="entry name" value="Chitin-bd_dom_sf"/>
</dbReference>
<dbReference type="SMART" id="SM00494">
    <property type="entry name" value="ChtBD2"/>
    <property type="match status" value="5"/>
</dbReference>
<keyword evidence="1" id="KW-0147">Chitin-binding</keyword>
<evidence type="ECO:0000256" key="1">
    <source>
        <dbReference type="ARBA" id="ARBA00022669"/>
    </source>
</evidence>
<dbReference type="STRING" id="7375.A0A0L0C0J6"/>